<proteinExistence type="predicted"/>
<keyword evidence="1" id="KW-0472">Membrane</keyword>
<accession>A0A8S5TRJ2</accession>
<evidence type="ECO:0000313" key="2">
    <source>
        <dbReference type="EMBL" id="DAF84826.1"/>
    </source>
</evidence>
<feature type="transmembrane region" description="Helical" evidence="1">
    <location>
        <begin position="6"/>
        <end position="26"/>
    </location>
</feature>
<dbReference type="EMBL" id="BK015910">
    <property type="protein sequence ID" value="DAF84826.1"/>
    <property type="molecule type" value="Genomic_DNA"/>
</dbReference>
<name>A0A8S5TRJ2_9CAUD</name>
<evidence type="ECO:0000256" key="1">
    <source>
        <dbReference type="SAM" id="Phobius"/>
    </source>
</evidence>
<organism evidence="2">
    <name type="scientific">Siphoviridae sp. ct1SN28</name>
    <dbReference type="NCBI Taxonomy" id="2825308"/>
    <lineage>
        <taxon>Viruses</taxon>
        <taxon>Duplodnaviria</taxon>
        <taxon>Heunggongvirae</taxon>
        <taxon>Uroviricota</taxon>
        <taxon>Caudoviricetes</taxon>
    </lineage>
</organism>
<keyword evidence="1" id="KW-1133">Transmembrane helix</keyword>
<reference evidence="2" key="1">
    <citation type="journal article" date="2021" name="Proc. Natl. Acad. Sci. U.S.A.">
        <title>A Catalog of Tens of Thousands of Viruses from Human Metagenomes Reveals Hidden Associations with Chronic Diseases.</title>
        <authorList>
            <person name="Tisza M.J."/>
            <person name="Buck C.B."/>
        </authorList>
    </citation>
    <scope>NUCLEOTIDE SEQUENCE</scope>
    <source>
        <strain evidence="2">Ct1SN28</strain>
    </source>
</reference>
<sequence length="133" mass="15104">METLMPFVTLAGTIVTTAGTVIVSIITTRNRQETRATKEEVERGRDILEDKFMAEFESIKKELRSNTVCNVATARGLISQVYSANKDSKEISEKTWRNICDLHEAYKSVSIDGHVPNSWCDTMVDEMKTWVKK</sequence>
<keyword evidence="1" id="KW-0812">Transmembrane</keyword>
<protein>
    <submittedName>
        <fullName evidence="2">Uncharacterized protein</fullName>
    </submittedName>
</protein>